<name>A0A3N1HHK2_9PSEU</name>
<dbReference type="EMBL" id="RJKM01000001">
    <property type="protein sequence ID" value="ROP41911.1"/>
    <property type="molecule type" value="Genomic_DNA"/>
</dbReference>
<comment type="caution">
    <text evidence="1">The sequence shown here is derived from an EMBL/GenBank/DDBJ whole genome shotgun (WGS) entry which is preliminary data.</text>
</comment>
<dbReference type="OrthoDB" id="134712at2"/>
<organism evidence="1 2">
    <name type="scientific">Saccharothrix texasensis</name>
    <dbReference type="NCBI Taxonomy" id="103734"/>
    <lineage>
        <taxon>Bacteria</taxon>
        <taxon>Bacillati</taxon>
        <taxon>Actinomycetota</taxon>
        <taxon>Actinomycetes</taxon>
        <taxon>Pseudonocardiales</taxon>
        <taxon>Pseudonocardiaceae</taxon>
        <taxon>Saccharothrix</taxon>
    </lineage>
</organism>
<dbReference type="AlphaFoldDB" id="A0A3N1HHK2"/>
<accession>A0A3N1HHK2</accession>
<reference evidence="1 2" key="1">
    <citation type="submission" date="2018-11" db="EMBL/GenBank/DDBJ databases">
        <title>Sequencing the genomes of 1000 actinobacteria strains.</title>
        <authorList>
            <person name="Klenk H.-P."/>
        </authorList>
    </citation>
    <scope>NUCLEOTIDE SEQUENCE [LARGE SCALE GENOMIC DNA]</scope>
    <source>
        <strain evidence="1 2">DSM 44231</strain>
    </source>
</reference>
<keyword evidence="2" id="KW-1185">Reference proteome</keyword>
<dbReference type="InterPro" id="IPR032710">
    <property type="entry name" value="NTF2-like_dom_sf"/>
</dbReference>
<dbReference type="Gene3D" id="3.10.450.50">
    <property type="match status" value="1"/>
</dbReference>
<protein>
    <submittedName>
        <fullName evidence="1">Uncharacterized protein</fullName>
    </submittedName>
</protein>
<proteinExistence type="predicted"/>
<dbReference type="Proteomes" id="UP000268727">
    <property type="component" value="Unassembled WGS sequence"/>
</dbReference>
<sequence length="245" mass="26746">MHTTPPTTELPLSAVTSALREVRRAFADARWRVLDLAAEGDTVSLRIRFVGSGPPTAVLSRQGDHWSLEWAGSVLTLRHTRGLGYLRELLARPGVEVFALDLVTTIGATGRLEPGLTMDEPGDLGPLLDDTARNAYRRRLADLRAEETDAEDCCDPVRASRARAEIDALTRQLAQAFGLGGRARPTGSAAERARLNTTRALRSAITRITETFPDLGHHLTTTVHTGTRNTYRPGPRPALVWRLSG</sequence>
<gene>
    <name evidence="1" type="ORF">EDD40_7394</name>
</gene>
<evidence type="ECO:0000313" key="2">
    <source>
        <dbReference type="Proteomes" id="UP000268727"/>
    </source>
</evidence>
<dbReference type="SUPFAM" id="SSF54427">
    <property type="entry name" value="NTF2-like"/>
    <property type="match status" value="1"/>
</dbReference>
<dbReference type="RefSeq" id="WP_148089024.1">
    <property type="nucleotide sequence ID" value="NZ_RJKM01000001.1"/>
</dbReference>
<evidence type="ECO:0000313" key="1">
    <source>
        <dbReference type="EMBL" id="ROP41911.1"/>
    </source>
</evidence>